<gene>
    <name evidence="3" type="ORF">PAUS00366_LOCUS17387</name>
</gene>
<feature type="region of interest" description="Disordered" evidence="1">
    <location>
        <begin position="55"/>
        <end position="241"/>
    </location>
</feature>
<name>A0A7S4AS90_9STRA</name>
<feature type="compositionally biased region" description="Basic and acidic residues" evidence="1">
    <location>
        <begin position="8"/>
        <end position="26"/>
    </location>
</feature>
<keyword evidence="2" id="KW-0472">Membrane</keyword>
<feature type="compositionally biased region" description="Basic and acidic residues" evidence="1">
    <location>
        <begin position="194"/>
        <end position="223"/>
    </location>
</feature>
<keyword evidence="2" id="KW-0812">Transmembrane</keyword>
<protein>
    <submittedName>
        <fullName evidence="3">Uncharacterized protein</fullName>
    </submittedName>
</protein>
<keyword evidence="2" id="KW-1133">Transmembrane helix</keyword>
<reference evidence="3" key="1">
    <citation type="submission" date="2021-01" db="EMBL/GenBank/DDBJ databases">
        <authorList>
            <person name="Corre E."/>
            <person name="Pelletier E."/>
            <person name="Niang G."/>
            <person name="Scheremetjew M."/>
            <person name="Finn R."/>
            <person name="Kale V."/>
            <person name="Holt S."/>
            <person name="Cochrane G."/>
            <person name="Meng A."/>
            <person name="Brown T."/>
            <person name="Cohen L."/>
        </authorList>
    </citation>
    <scope>NUCLEOTIDE SEQUENCE</scope>
    <source>
        <strain evidence="3">10249 10 AB</strain>
    </source>
</reference>
<organism evidence="3">
    <name type="scientific">Pseudo-nitzschia australis</name>
    <dbReference type="NCBI Taxonomy" id="44445"/>
    <lineage>
        <taxon>Eukaryota</taxon>
        <taxon>Sar</taxon>
        <taxon>Stramenopiles</taxon>
        <taxon>Ochrophyta</taxon>
        <taxon>Bacillariophyta</taxon>
        <taxon>Bacillariophyceae</taxon>
        <taxon>Bacillariophycidae</taxon>
        <taxon>Bacillariales</taxon>
        <taxon>Bacillariaceae</taxon>
        <taxon>Pseudo-nitzschia</taxon>
    </lineage>
</organism>
<feature type="region of interest" description="Disordered" evidence="1">
    <location>
        <begin position="289"/>
        <end position="318"/>
    </location>
</feature>
<feature type="compositionally biased region" description="Polar residues" evidence="1">
    <location>
        <begin position="291"/>
        <end position="307"/>
    </location>
</feature>
<dbReference type="EMBL" id="HBIX01025272">
    <property type="protein sequence ID" value="CAE0724630.1"/>
    <property type="molecule type" value="Transcribed_RNA"/>
</dbReference>
<feature type="compositionally biased region" description="Low complexity" evidence="1">
    <location>
        <begin position="128"/>
        <end position="163"/>
    </location>
</feature>
<sequence>MGTGSSSKGDEQDNDHDVRNRLDSGDFQKVSPPSSPTFNTNVNINANMAKVDEMSYSGILVEKPDDSSSEQQQQQQQQQQQTGKSAVPSSEGAIFAADLTTPSVSNRSKNRIKGSTSAKDLQSRRIVKATPPSKTVATATVTATALEENEASEASTSTSASAHTHTHAVYHNAAPLSSPIGNNANAANELLEESIEKHDQKTKQREKVTNRQKNDRERLFQEKRKQKSGNNDKPKVQANPFSRFLSAFSVNANPKHKRKEESITDAENKRLKYGFQDTPTATVATDVAIESESSSQSNEADTTGENNSTKEKETSSPSFLSQSWITAASVATVAILLLVVVKANKKK</sequence>
<evidence type="ECO:0000256" key="2">
    <source>
        <dbReference type="SAM" id="Phobius"/>
    </source>
</evidence>
<feature type="transmembrane region" description="Helical" evidence="2">
    <location>
        <begin position="324"/>
        <end position="341"/>
    </location>
</feature>
<feature type="compositionally biased region" description="Low complexity" evidence="1">
    <location>
        <begin position="71"/>
        <end position="81"/>
    </location>
</feature>
<feature type="compositionally biased region" description="Polar residues" evidence="1">
    <location>
        <begin position="100"/>
        <end position="120"/>
    </location>
</feature>
<evidence type="ECO:0000256" key="1">
    <source>
        <dbReference type="SAM" id="MobiDB-lite"/>
    </source>
</evidence>
<dbReference type="AlphaFoldDB" id="A0A7S4AS90"/>
<feature type="region of interest" description="Disordered" evidence="1">
    <location>
        <begin position="1"/>
        <end position="43"/>
    </location>
</feature>
<accession>A0A7S4AS90</accession>
<evidence type="ECO:0000313" key="3">
    <source>
        <dbReference type="EMBL" id="CAE0724630.1"/>
    </source>
</evidence>
<proteinExistence type="predicted"/>